<keyword evidence="5" id="KW-0804">Transcription</keyword>
<reference evidence="7" key="1">
    <citation type="journal article" date="2020" name="mSystems">
        <title>Genome- and Community-Level Interaction Insights into Carbon Utilization and Element Cycling Functions of Hydrothermarchaeota in Hydrothermal Sediment.</title>
        <authorList>
            <person name="Zhou Z."/>
            <person name="Liu Y."/>
            <person name="Xu W."/>
            <person name="Pan J."/>
            <person name="Luo Z.H."/>
            <person name="Li M."/>
        </authorList>
    </citation>
    <scope>NUCLEOTIDE SEQUENCE [LARGE SCALE GENOMIC DNA]</scope>
    <source>
        <strain evidence="7">SpSt-349</strain>
    </source>
</reference>
<dbReference type="Pfam" id="PF20161">
    <property type="entry name" value="VpsR"/>
    <property type="match status" value="1"/>
</dbReference>
<dbReference type="InterPro" id="IPR003593">
    <property type="entry name" value="AAA+_ATPase"/>
</dbReference>
<dbReference type="Gene3D" id="3.40.50.300">
    <property type="entry name" value="P-loop containing nucleotide triphosphate hydrolases"/>
    <property type="match status" value="1"/>
</dbReference>
<dbReference type="FunFam" id="3.40.50.300:FF:000006">
    <property type="entry name" value="DNA-binding transcriptional regulator NtrC"/>
    <property type="match status" value="1"/>
</dbReference>
<keyword evidence="4" id="KW-0238">DNA-binding</keyword>
<dbReference type="InterPro" id="IPR025662">
    <property type="entry name" value="Sigma_54_int_dom_ATP-bd_1"/>
</dbReference>
<dbReference type="InterPro" id="IPR045343">
    <property type="entry name" value="VpsR"/>
</dbReference>
<dbReference type="PROSITE" id="PS00675">
    <property type="entry name" value="SIGMA54_INTERACT_1"/>
    <property type="match status" value="1"/>
</dbReference>
<dbReference type="Pfam" id="PF02954">
    <property type="entry name" value="HTH_8"/>
    <property type="match status" value="1"/>
</dbReference>
<dbReference type="SUPFAM" id="SSF46689">
    <property type="entry name" value="Homeodomain-like"/>
    <property type="match status" value="1"/>
</dbReference>
<dbReference type="PANTHER" id="PTHR32071">
    <property type="entry name" value="TRANSCRIPTIONAL REGULATORY PROTEIN"/>
    <property type="match status" value="1"/>
</dbReference>
<dbReference type="PROSITE" id="PS00676">
    <property type="entry name" value="SIGMA54_INTERACT_2"/>
    <property type="match status" value="1"/>
</dbReference>
<dbReference type="SUPFAM" id="SSF52540">
    <property type="entry name" value="P-loop containing nucleoside triphosphate hydrolases"/>
    <property type="match status" value="1"/>
</dbReference>
<dbReference type="PROSITE" id="PS00688">
    <property type="entry name" value="SIGMA54_INTERACT_3"/>
    <property type="match status" value="1"/>
</dbReference>
<dbReference type="InterPro" id="IPR058031">
    <property type="entry name" value="AAA_lid_NorR"/>
</dbReference>
<dbReference type="InterPro" id="IPR011006">
    <property type="entry name" value="CheY-like_superfamily"/>
</dbReference>
<dbReference type="Pfam" id="PF00158">
    <property type="entry name" value="Sigma54_activat"/>
    <property type="match status" value="1"/>
</dbReference>
<protein>
    <submittedName>
        <fullName evidence="7">Sigma-54-dependent Fis family transcriptional regulator</fullName>
    </submittedName>
</protein>
<evidence type="ECO:0000256" key="4">
    <source>
        <dbReference type="ARBA" id="ARBA00023125"/>
    </source>
</evidence>
<dbReference type="AlphaFoldDB" id="A0A831UBR6"/>
<feature type="domain" description="Sigma-54 factor interaction" evidence="6">
    <location>
        <begin position="141"/>
        <end position="370"/>
    </location>
</feature>
<comment type="caution">
    <text evidence="7">The sequence shown here is derived from an EMBL/GenBank/DDBJ whole genome shotgun (WGS) entry which is preliminary data.</text>
</comment>
<proteinExistence type="predicted"/>
<sequence length="444" mass="49901">MTRRGTLLFSLGKHPEFPTHDLASAGWEVHVTTNLPDAWSAIRKHDLHTGMILLDDPHRTTLGNIEDIVLQGRSMEWIALLTEKCLQSPVLSSFVAENCFDYHTLPLDVGRLAVVLGHAAGKAQLKYRVADDRIPHYDDELVGSSPAMQDIRRKMRKMEGVDAPILISGESGTGKELIAHLIHQHSARGKAPFVAVNCGALPAHLIQTELFGHEKGAFTGAIQRKIGRIEAAAGGTIFLDEIADLPFELQTNLLRFLQEKTIERVGSHQSITIDARVIAASNIDLERAVTEGHFREDLYYRLNVLNLKIPPLRERTGDIELLAMAFLEKFSGRRKHSSRRFSQQALRCMNLHSWPGNVRELINRVQRAVIMSDGPFITPADLGLERRAATRNLLTLEKARDKAEKETIQYSLLCHRNNISETARQLRVSRATLYRLMSKYQISV</sequence>
<dbReference type="PANTHER" id="PTHR32071:SF120">
    <property type="entry name" value="TRANSCRIPTIONAL REGULATOR-RELATED"/>
    <property type="match status" value="1"/>
</dbReference>
<keyword evidence="1" id="KW-0547">Nucleotide-binding</keyword>
<evidence type="ECO:0000256" key="1">
    <source>
        <dbReference type="ARBA" id="ARBA00022741"/>
    </source>
</evidence>
<organism evidence="7">
    <name type="scientific">Geobacter metallireducens</name>
    <dbReference type="NCBI Taxonomy" id="28232"/>
    <lineage>
        <taxon>Bacteria</taxon>
        <taxon>Pseudomonadati</taxon>
        <taxon>Thermodesulfobacteriota</taxon>
        <taxon>Desulfuromonadia</taxon>
        <taxon>Geobacterales</taxon>
        <taxon>Geobacteraceae</taxon>
        <taxon>Geobacter</taxon>
    </lineage>
</organism>
<evidence type="ECO:0000259" key="6">
    <source>
        <dbReference type="PROSITE" id="PS50045"/>
    </source>
</evidence>
<dbReference type="Pfam" id="PF25601">
    <property type="entry name" value="AAA_lid_14"/>
    <property type="match status" value="1"/>
</dbReference>
<dbReference type="SUPFAM" id="SSF52172">
    <property type="entry name" value="CheY-like"/>
    <property type="match status" value="1"/>
</dbReference>
<dbReference type="SMART" id="SM00382">
    <property type="entry name" value="AAA"/>
    <property type="match status" value="1"/>
</dbReference>
<dbReference type="GO" id="GO:0005524">
    <property type="term" value="F:ATP binding"/>
    <property type="evidence" value="ECO:0007669"/>
    <property type="project" value="UniProtKB-KW"/>
</dbReference>
<dbReference type="Gene3D" id="1.10.8.60">
    <property type="match status" value="1"/>
</dbReference>
<dbReference type="GO" id="GO:0043565">
    <property type="term" value="F:sequence-specific DNA binding"/>
    <property type="evidence" value="ECO:0007669"/>
    <property type="project" value="InterPro"/>
</dbReference>
<dbReference type="PROSITE" id="PS50045">
    <property type="entry name" value="SIGMA54_INTERACT_4"/>
    <property type="match status" value="1"/>
</dbReference>
<dbReference type="InterPro" id="IPR002078">
    <property type="entry name" value="Sigma_54_int"/>
</dbReference>
<dbReference type="InterPro" id="IPR009057">
    <property type="entry name" value="Homeodomain-like_sf"/>
</dbReference>
<dbReference type="GO" id="GO:0006355">
    <property type="term" value="P:regulation of DNA-templated transcription"/>
    <property type="evidence" value="ECO:0007669"/>
    <property type="project" value="InterPro"/>
</dbReference>
<dbReference type="InterPro" id="IPR025944">
    <property type="entry name" value="Sigma_54_int_dom_CS"/>
</dbReference>
<dbReference type="InterPro" id="IPR002197">
    <property type="entry name" value="HTH_Fis"/>
</dbReference>
<dbReference type="EMBL" id="DSOV01000009">
    <property type="protein sequence ID" value="HEN41300.1"/>
    <property type="molecule type" value="Genomic_DNA"/>
</dbReference>
<dbReference type="InterPro" id="IPR025943">
    <property type="entry name" value="Sigma_54_int_dom_ATP-bd_2"/>
</dbReference>
<evidence type="ECO:0000256" key="5">
    <source>
        <dbReference type="ARBA" id="ARBA00023163"/>
    </source>
</evidence>
<keyword evidence="3" id="KW-0805">Transcription regulation</keyword>
<dbReference type="Gene3D" id="1.10.10.60">
    <property type="entry name" value="Homeodomain-like"/>
    <property type="match status" value="1"/>
</dbReference>
<accession>A0A831UBR6</accession>
<dbReference type="InterPro" id="IPR027417">
    <property type="entry name" value="P-loop_NTPase"/>
</dbReference>
<evidence type="ECO:0000256" key="2">
    <source>
        <dbReference type="ARBA" id="ARBA00022840"/>
    </source>
</evidence>
<name>A0A831UBR6_GEOME</name>
<gene>
    <name evidence="7" type="ORF">ENQ87_02825</name>
</gene>
<dbReference type="CDD" id="cd00009">
    <property type="entry name" value="AAA"/>
    <property type="match status" value="1"/>
</dbReference>
<keyword evidence="2" id="KW-0067">ATP-binding</keyword>
<evidence type="ECO:0000256" key="3">
    <source>
        <dbReference type="ARBA" id="ARBA00023015"/>
    </source>
</evidence>
<evidence type="ECO:0000313" key="7">
    <source>
        <dbReference type="EMBL" id="HEN41300.1"/>
    </source>
</evidence>